<feature type="transmembrane region" description="Helical" evidence="6">
    <location>
        <begin position="71"/>
        <end position="92"/>
    </location>
</feature>
<proteinExistence type="predicted"/>
<feature type="transmembrane region" description="Helical" evidence="6">
    <location>
        <begin position="191"/>
        <end position="212"/>
    </location>
</feature>
<dbReference type="GO" id="GO:0005886">
    <property type="term" value="C:plasma membrane"/>
    <property type="evidence" value="ECO:0007669"/>
    <property type="project" value="UniProtKB-SubCell"/>
</dbReference>
<keyword evidence="2" id="KW-1003">Cell membrane</keyword>
<evidence type="ECO:0000256" key="5">
    <source>
        <dbReference type="ARBA" id="ARBA00023136"/>
    </source>
</evidence>
<protein>
    <submittedName>
        <fullName evidence="7">Branched-chain amino acid ABC transporter permease</fullName>
    </submittedName>
</protein>
<keyword evidence="3 6" id="KW-0812">Transmembrane</keyword>
<comment type="caution">
    <text evidence="7">The sequence shown here is derived from an EMBL/GenBank/DDBJ whole genome shotgun (WGS) entry which is preliminary data.</text>
</comment>
<evidence type="ECO:0000256" key="4">
    <source>
        <dbReference type="ARBA" id="ARBA00022989"/>
    </source>
</evidence>
<keyword evidence="4 6" id="KW-1133">Transmembrane helix</keyword>
<sequence>MKRLRQMKRSTRSSLFTYALVIVAFLVIQSLRIFSEGGVGSVLEGQLIPICAYVTMALALNLVVGISGELSLGHAGFMSLGAFAGSAFAQALQDSVASAPLRLALAMVFGALVAAVLGFLIGIPVLRLNGDYLAIVTLAFGEIIKSLVTNIYLGVDENGLHFSFLNDSLELADGGTELIRGPMGVMNSQRISTFVAGFVLVMVALIVIFNLVNSRTGRAIMAARDNRIAAESVGISVTKYKMIAFVTSAALAGAAGTLYGCSQTTFVATKFDFNTSILILVFVVLG</sequence>
<name>A0A9D2P3L2_9FIRM</name>
<feature type="transmembrane region" description="Helical" evidence="6">
    <location>
        <begin position="104"/>
        <end position="126"/>
    </location>
</feature>
<evidence type="ECO:0000256" key="1">
    <source>
        <dbReference type="ARBA" id="ARBA00004651"/>
    </source>
</evidence>
<dbReference type="Proteomes" id="UP000823882">
    <property type="component" value="Unassembled WGS sequence"/>
</dbReference>
<feature type="non-terminal residue" evidence="7">
    <location>
        <position position="286"/>
    </location>
</feature>
<dbReference type="CDD" id="cd06581">
    <property type="entry name" value="TM_PBP1_LivM_like"/>
    <property type="match status" value="1"/>
</dbReference>
<dbReference type="InterPro" id="IPR043428">
    <property type="entry name" value="LivM-like"/>
</dbReference>
<dbReference type="AlphaFoldDB" id="A0A9D2P3L2"/>
<dbReference type="GO" id="GO:0015658">
    <property type="term" value="F:branched-chain amino acid transmembrane transporter activity"/>
    <property type="evidence" value="ECO:0007669"/>
    <property type="project" value="InterPro"/>
</dbReference>
<dbReference type="Pfam" id="PF02653">
    <property type="entry name" value="BPD_transp_2"/>
    <property type="match status" value="1"/>
</dbReference>
<feature type="transmembrane region" description="Helical" evidence="6">
    <location>
        <begin position="242"/>
        <end position="260"/>
    </location>
</feature>
<evidence type="ECO:0000256" key="6">
    <source>
        <dbReference type="SAM" id="Phobius"/>
    </source>
</evidence>
<evidence type="ECO:0000313" key="8">
    <source>
        <dbReference type="Proteomes" id="UP000823882"/>
    </source>
</evidence>
<evidence type="ECO:0000256" key="2">
    <source>
        <dbReference type="ARBA" id="ARBA00022475"/>
    </source>
</evidence>
<evidence type="ECO:0000256" key="3">
    <source>
        <dbReference type="ARBA" id="ARBA00022692"/>
    </source>
</evidence>
<organism evidence="7 8">
    <name type="scientific">Candidatus Intestinimonas pullistercoris</name>
    <dbReference type="NCBI Taxonomy" id="2838623"/>
    <lineage>
        <taxon>Bacteria</taxon>
        <taxon>Bacillati</taxon>
        <taxon>Bacillota</taxon>
        <taxon>Clostridia</taxon>
        <taxon>Eubacteriales</taxon>
        <taxon>Intestinimonas</taxon>
    </lineage>
</organism>
<reference evidence="7" key="1">
    <citation type="journal article" date="2021" name="PeerJ">
        <title>Extensive microbial diversity within the chicken gut microbiome revealed by metagenomics and culture.</title>
        <authorList>
            <person name="Gilroy R."/>
            <person name="Ravi A."/>
            <person name="Getino M."/>
            <person name="Pursley I."/>
            <person name="Horton D.L."/>
            <person name="Alikhan N.F."/>
            <person name="Baker D."/>
            <person name="Gharbi K."/>
            <person name="Hall N."/>
            <person name="Watson M."/>
            <person name="Adriaenssens E.M."/>
            <person name="Foster-Nyarko E."/>
            <person name="Jarju S."/>
            <person name="Secka A."/>
            <person name="Antonio M."/>
            <person name="Oren A."/>
            <person name="Chaudhuri R.R."/>
            <person name="La Ragione R."/>
            <person name="Hildebrand F."/>
            <person name="Pallen M.J."/>
        </authorList>
    </citation>
    <scope>NUCLEOTIDE SEQUENCE</scope>
    <source>
        <strain evidence="7">CHK186-1790</strain>
    </source>
</reference>
<reference evidence="7" key="2">
    <citation type="submission" date="2021-04" db="EMBL/GenBank/DDBJ databases">
        <authorList>
            <person name="Gilroy R."/>
        </authorList>
    </citation>
    <scope>NUCLEOTIDE SEQUENCE</scope>
    <source>
        <strain evidence="7">CHK186-1790</strain>
    </source>
</reference>
<gene>
    <name evidence="7" type="ORF">H9701_09475</name>
</gene>
<dbReference type="PANTHER" id="PTHR30482:SF10">
    <property type="entry name" value="HIGH-AFFINITY BRANCHED-CHAIN AMINO ACID TRANSPORT PROTEIN BRAE"/>
    <property type="match status" value="1"/>
</dbReference>
<dbReference type="InterPro" id="IPR001851">
    <property type="entry name" value="ABC_transp_permease"/>
</dbReference>
<dbReference type="EMBL" id="DWWJ01000175">
    <property type="protein sequence ID" value="HJC41763.1"/>
    <property type="molecule type" value="Genomic_DNA"/>
</dbReference>
<evidence type="ECO:0000313" key="7">
    <source>
        <dbReference type="EMBL" id="HJC41763.1"/>
    </source>
</evidence>
<comment type="subcellular location">
    <subcellularLocation>
        <location evidence="1">Cell membrane</location>
        <topology evidence="1">Multi-pass membrane protein</topology>
    </subcellularLocation>
</comment>
<feature type="transmembrane region" description="Helical" evidence="6">
    <location>
        <begin position="133"/>
        <end position="155"/>
    </location>
</feature>
<accession>A0A9D2P3L2</accession>
<feature type="transmembrane region" description="Helical" evidence="6">
    <location>
        <begin position="46"/>
        <end position="64"/>
    </location>
</feature>
<keyword evidence="5 6" id="KW-0472">Membrane</keyword>
<dbReference type="PANTHER" id="PTHR30482">
    <property type="entry name" value="HIGH-AFFINITY BRANCHED-CHAIN AMINO ACID TRANSPORT SYSTEM PERMEASE"/>
    <property type="match status" value="1"/>
</dbReference>